<dbReference type="InterPro" id="IPR009270">
    <property type="entry name" value="DUF927"/>
</dbReference>
<dbReference type="AlphaFoldDB" id="A0AAW6AZG6"/>
<feature type="domain" description="DUF927" evidence="1">
    <location>
        <begin position="98"/>
        <end position="373"/>
    </location>
</feature>
<evidence type="ECO:0000313" key="3">
    <source>
        <dbReference type="EMBL" id="MDB2001758.1"/>
    </source>
</evidence>
<dbReference type="EMBL" id="JAQLGM010000047">
    <property type="protein sequence ID" value="MDB2001758.1"/>
    <property type="molecule type" value="Genomic_DNA"/>
</dbReference>
<proteinExistence type="predicted"/>
<dbReference type="Pfam" id="PF06048">
    <property type="entry name" value="DUF927"/>
    <property type="match status" value="1"/>
</dbReference>
<reference evidence="3" key="1">
    <citation type="submission" date="2023-01" db="EMBL/GenBank/DDBJ databases">
        <title>Human gut microbiome strain richness.</title>
        <authorList>
            <person name="Chen-Liaw A."/>
        </authorList>
    </citation>
    <scope>NUCLEOTIDE SEQUENCE</scope>
    <source>
        <strain evidence="3">B1_m1001713B170214d0_201011</strain>
    </source>
</reference>
<gene>
    <name evidence="3" type="ORF">PM006_16285</name>
</gene>
<protein>
    <submittedName>
        <fullName evidence="3">DUF927 domain-containing protein</fullName>
    </submittedName>
</protein>
<feature type="domain" description="Cch helix turn helix" evidence="2">
    <location>
        <begin position="505"/>
        <end position="607"/>
    </location>
</feature>
<accession>A0AAW6AZG6</accession>
<dbReference type="RefSeq" id="WP_272120662.1">
    <property type="nucleotide sequence ID" value="NZ_JAQLGH010000046.1"/>
</dbReference>
<name>A0AAW6AZG6_CLOSY</name>
<evidence type="ECO:0000313" key="4">
    <source>
        <dbReference type="Proteomes" id="UP001300871"/>
    </source>
</evidence>
<sequence length="630" mass="71297">MEKSKDELLSGISALQPTEPFPDAIFYQIFEIEDNVERTQYIEALRNEARRIKRATEFNNVFKSFMLDYAQRQKQTGNKTKFTDQPLELVCGEWTANDMGVRAIRYDKNAVPVPFQACSHPLLPIEILKNVDTAEERITLTYFKSGAWQQITVDRSVCANTNKIVDALSQYGIEVTSDNAKNMVRYISDCVGLNPSTLNPKKSINRLGWVGSSFTPYADDIRYEGDMDYEVIFRNVKEAGDFEKWKTLCAGLRENVPLRMMMAASFASVLLEPLKVLPFVLHVWGTTGTCKTVALMVSMSIWGNPKMGGLVKTMNMTKNAIMRNAAFLCSIPFAGDELQTIKDKWQGNFDQLIYQITEGVDRGRARAYGGVEETRTWKNSFLFTGEEPVTKANSGGGSKNRVIEIAIDGPLVDDGHYVSSVVQENYGFAGRRFVEHLQEMETGQLTARYRELFEELCRLDTTDKQAMAMACILLADEISTELFFDGEPLTVISVKKYLQNAREVDVAERAYQQVLNWAAKNPVRFEDPKADNSPNKGEVWGKIDGEILVLNRDVLLGFLDQNGFDYTAVSRKWSDKGYLVRNSQGKNVHQTKVYGIKSSYIKFRLPQDDDDTDPNGFMTIEAEQMTLPFD</sequence>
<dbReference type="Proteomes" id="UP001300871">
    <property type="component" value="Unassembled WGS sequence"/>
</dbReference>
<organism evidence="3 4">
    <name type="scientific">Clostridium symbiosum</name>
    <name type="common">Bacteroides symbiosus</name>
    <dbReference type="NCBI Taxonomy" id="1512"/>
    <lineage>
        <taxon>Bacteria</taxon>
        <taxon>Bacillati</taxon>
        <taxon>Bacillota</taxon>
        <taxon>Clostridia</taxon>
        <taxon>Lachnospirales</taxon>
        <taxon>Lachnospiraceae</taxon>
        <taxon>Otoolea</taxon>
    </lineage>
</organism>
<dbReference type="Pfam" id="PF18662">
    <property type="entry name" value="HTH_56"/>
    <property type="match status" value="1"/>
</dbReference>
<evidence type="ECO:0000259" key="2">
    <source>
        <dbReference type="Pfam" id="PF18662"/>
    </source>
</evidence>
<evidence type="ECO:0000259" key="1">
    <source>
        <dbReference type="Pfam" id="PF06048"/>
    </source>
</evidence>
<comment type="caution">
    <text evidence="3">The sequence shown here is derived from an EMBL/GenBank/DDBJ whole genome shotgun (WGS) entry which is preliminary data.</text>
</comment>
<dbReference type="InterPro" id="IPR040538">
    <property type="entry name" value="Cch_HTH"/>
</dbReference>